<evidence type="ECO:0000313" key="6">
    <source>
        <dbReference type="Proteomes" id="UP000193427"/>
    </source>
</evidence>
<dbReference type="Proteomes" id="UP000193427">
    <property type="component" value="Chromosome"/>
</dbReference>
<keyword evidence="2" id="KW-0812">Transmembrane</keyword>
<organism evidence="5 6">
    <name type="scientific">Piscinibacter gummiphilus</name>
    <dbReference type="NCBI Taxonomy" id="946333"/>
    <lineage>
        <taxon>Bacteria</taxon>
        <taxon>Pseudomonadati</taxon>
        <taxon>Pseudomonadota</taxon>
        <taxon>Betaproteobacteria</taxon>
        <taxon>Burkholderiales</taxon>
        <taxon>Sphaerotilaceae</taxon>
        <taxon>Piscinibacter</taxon>
    </lineage>
</organism>
<dbReference type="InterPro" id="IPR003825">
    <property type="entry name" value="Colicin-V_CvpA"/>
</dbReference>
<reference evidence="5 6" key="1">
    <citation type="submission" date="2016-04" db="EMBL/GenBank/DDBJ databases">
        <title>Complete genome sequence of natural rubber-degrading, novel Gram-negative bacterium, Rhizobacter gummiphilus strain NS21.</title>
        <authorList>
            <person name="Tabata M."/>
            <person name="Kasai D."/>
            <person name="Fukuda M."/>
        </authorList>
    </citation>
    <scope>NUCLEOTIDE SEQUENCE [LARGE SCALE GENOMIC DNA]</scope>
    <source>
        <strain evidence="5 6">NS21</strain>
    </source>
</reference>
<dbReference type="OrthoDB" id="9810601at2"/>
<dbReference type="InterPro" id="IPR052719">
    <property type="entry name" value="CvpA-like"/>
</dbReference>
<dbReference type="Pfam" id="PF02674">
    <property type="entry name" value="Colicin_V"/>
    <property type="match status" value="1"/>
</dbReference>
<dbReference type="GO" id="GO:0009403">
    <property type="term" value="P:toxin biosynthetic process"/>
    <property type="evidence" value="ECO:0007669"/>
    <property type="project" value="InterPro"/>
</dbReference>
<evidence type="ECO:0000256" key="2">
    <source>
        <dbReference type="ARBA" id="ARBA00022692"/>
    </source>
</evidence>
<dbReference type="KEGG" id="rgu:A4W93_11690"/>
<dbReference type="STRING" id="946333.A4W93_11690"/>
<keyword evidence="3" id="KW-1133">Transmembrane helix</keyword>
<dbReference type="EMBL" id="CP015118">
    <property type="protein sequence ID" value="ARN20504.1"/>
    <property type="molecule type" value="Genomic_DNA"/>
</dbReference>
<sequence>MAWVDMALLAVLLVSIAIGVARGLVFELMSLVGWVVAYFVAHWFAPEVAPHLPVGEPGSRANIVAAFALTFVVALFVWAVGSRIVRLIIHATPLSLVDRGLGAVFGGVRGVVVLLVLVTLVSMTPVASSPEWRESAGVPWLQAAVTGLKPMLPAPISKFLPA</sequence>
<keyword evidence="4" id="KW-0472">Membrane</keyword>
<evidence type="ECO:0000256" key="3">
    <source>
        <dbReference type="ARBA" id="ARBA00022989"/>
    </source>
</evidence>
<dbReference type="PANTHER" id="PTHR36926:SF1">
    <property type="entry name" value="COLICIN V PRODUCTION PROTEIN"/>
    <property type="match status" value="1"/>
</dbReference>
<dbReference type="RefSeq" id="WP_085750781.1">
    <property type="nucleotide sequence ID" value="NZ_BSPR01000023.1"/>
</dbReference>
<evidence type="ECO:0000256" key="4">
    <source>
        <dbReference type="ARBA" id="ARBA00023136"/>
    </source>
</evidence>
<evidence type="ECO:0000256" key="1">
    <source>
        <dbReference type="ARBA" id="ARBA00004141"/>
    </source>
</evidence>
<dbReference type="GO" id="GO:0016020">
    <property type="term" value="C:membrane"/>
    <property type="evidence" value="ECO:0007669"/>
    <property type="project" value="UniProtKB-SubCell"/>
</dbReference>
<accession>A0A1W6L8F5</accession>
<dbReference type="PANTHER" id="PTHR36926">
    <property type="entry name" value="COLICIN V PRODUCTION PROTEIN"/>
    <property type="match status" value="1"/>
</dbReference>
<comment type="subcellular location">
    <subcellularLocation>
        <location evidence="1">Membrane</location>
        <topology evidence="1">Multi-pass membrane protein</topology>
    </subcellularLocation>
</comment>
<evidence type="ECO:0000313" key="5">
    <source>
        <dbReference type="EMBL" id="ARN20504.1"/>
    </source>
</evidence>
<gene>
    <name evidence="5" type="ORF">A4W93_11690</name>
</gene>
<dbReference type="AlphaFoldDB" id="A0A1W6L8F5"/>
<protein>
    <submittedName>
        <fullName evidence="5">Colicin V synthesis protein</fullName>
    </submittedName>
</protein>
<keyword evidence="6" id="KW-1185">Reference proteome</keyword>
<proteinExistence type="predicted"/>
<name>A0A1W6L8F5_9BURK</name>